<dbReference type="EMBL" id="UGCU01000001">
    <property type="protein sequence ID" value="STJ13130.1"/>
    <property type="molecule type" value="Genomic_DNA"/>
</dbReference>
<organism evidence="3 4">
    <name type="scientific">Escherichia coli</name>
    <dbReference type="NCBI Taxonomy" id="562"/>
    <lineage>
        <taxon>Bacteria</taxon>
        <taxon>Pseudomonadati</taxon>
        <taxon>Pseudomonadota</taxon>
        <taxon>Gammaproteobacteria</taxon>
        <taxon>Enterobacterales</taxon>
        <taxon>Enterobacteriaceae</taxon>
        <taxon>Escherichia</taxon>
    </lineage>
</organism>
<dbReference type="GO" id="GO:0016491">
    <property type="term" value="F:oxidoreductase activity"/>
    <property type="evidence" value="ECO:0007669"/>
    <property type="project" value="UniProtKB-KW"/>
</dbReference>
<dbReference type="PANTHER" id="PTHR43625">
    <property type="entry name" value="AFLATOXIN B1 ALDEHYDE REDUCTASE"/>
    <property type="match status" value="1"/>
</dbReference>
<name>A0A376VR89_ECOLX</name>
<accession>A0A376VR89</accession>
<dbReference type="InterPro" id="IPR036812">
    <property type="entry name" value="NAD(P)_OxRdtase_dom_sf"/>
</dbReference>
<protein>
    <submittedName>
        <fullName evidence="3">Putative aldo/keto reductase</fullName>
    </submittedName>
</protein>
<dbReference type="Proteomes" id="UP000254495">
    <property type="component" value="Unassembled WGS sequence"/>
</dbReference>
<dbReference type="InterPro" id="IPR023210">
    <property type="entry name" value="NADP_OxRdtase_dom"/>
</dbReference>
<evidence type="ECO:0000259" key="2">
    <source>
        <dbReference type="Pfam" id="PF00248"/>
    </source>
</evidence>
<evidence type="ECO:0000313" key="4">
    <source>
        <dbReference type="Proteomes" id="UP000254495"/>
    </source>
</evidence>
<dbReference type="Gene3D" id="3.20.20.100">
    <property type="entry name" value="NADP-dependent oxidoreductase domain"/>
    <property type="match status" value="1"/>
</dbReference>
<gene>
    <name evidence="3" type="ORF">NCTC9077_04908</name>
</gene>
<dbReference type="GO" id="GO:0005737">
    <property type="term" value="C:cytoplasm"/>
    <property type="evidence" value="ECO:0007669"/>
    <property type="project" value="TreeGrafter"/>
</dbReference>
<dbReference type="PANTHER" id="PTHR43625:SF27">
    <property type="entry name" value="ALDO-KETO REDUCTASE"/>
    <property type="match status" value="1"/>
</dbReference>
<keyword evidence="1" id="KW-0560">Oxidoreductase</keyword>
<dbReference type="Pfam" id="PF00248">
    <property type="entry name" value="Aldo_ket_red"/>
    <property type="match status" value="1"/>
</dbReference>
<evidence type="ECO:0000313" key="3">
    <source>
        <dbReference type="EMBL" id="STJ13130.1"/>
    </source>
</evidence>
<reference evidence="3 4" key="1">
    <citation type="submission" date="2018-06" db="EMBL/GenBank/DDBJ databases">
        <authorList>
            <consortium name="Pathogen Informatics"/>
            <person name="Doyle S."/>
        </authorList>
    </citation>
    <scope>NUCLEOTIDE SEQUENCE [LARGE SCALE GENOMIC DNA]</scope>
    <source>
        <strain evidence="3 4">NCTC9077</strain>
    </source>
</reference>
<evidence type="ECO:0000256" key="1">
    <source>
        <dbReference type="ARBA" id="ARBA00023002"/>
    </source>
</evidence>
<proteinExistence type="predicted"/>
<feature type="domain" description="NADP-dependent oxidoreductase" evidence="2">
    <location>
        <begin position="13"/>
        <end position="89"/>
    </location>
</feature>
<dbReference type="AlphaFoldDB" id="A0A376VR89"/>
<dbReference type="InterPro" id="IPR050791">
    <property type="entry name" value="Aldo-Keto_reductase"/>
</dbReference>
<sequence>MLLTCCINTVLIRNVPIEDVAGTVKDLIAEGKVKHFGLSEAGAQTIRRAHAVQPVTALQSEYSMWWREPEQEILPLLEELGIGFCPLQPTR</sequence>
<dbReference type="SUPFAM" id="SSF51430">
    <property type="entry name" value="NAD(P)-linked oxidoreductase"/>
    <property type="match status" value="1"/>
</dbReference>